<name>A0A8H6ZD88_9AGAR</name>
<evidence type="ECO:0000256" key="13">
    <source>
        <dbReference type="RuleBase" id="RU365061"/>
    </source>
</evidence>
<dbReference type="GO" id="GO:0070034">
    <property type="term" value="F:telomerase RNA binding"/>
    <property type="evidence" value="ECO:0007669"/>
    <property type="project" value="TreeGrafter"/>
</dbReference>
<dbReference type="Gene3D" id="1.10.132.70">
    <property type="match status" value="1"/>
</dbReference>
<dbReference type="Pfam" id="PF00078">
    <property type="entry name" value="RVT_1"/>
    <property type="match status" value="1"/>
</dbReference>
<dbReference type="GO" id="GO:0007004">
    <property type="term" value="P:telomere maintenance via telomerase"/>
    <property type="evidence" value="ECO:0007669"/>
    <property type="project" value="TreeGrafter"/>
</dbReference>
<dbReference type="InterPro" id="IPR000477">
    <property type="entry name" value="RT_dom"/>
</dbReference>
<reference evidence="16" key="1">
    <citation type="submission" date="2020-05" db="EMBL/GenBank/DDBJ databases">
        <title>Mycena genomes resolve the evolution of fungal bioluminescence.</title>
        <authorList>
            <person name="Tsai I.J."/>
        </authorList>
    </citation>
    <scope>NUCLEOTIDE SEQUENCE</scope>
    <source>
        <strain evidence="16">160909Yilan</strain>
    </source>
</reference>
<keyword evidence="6 13" id="KW-0548">Nucleotidyltransferase</keyword>
<feature type="domain" description="Reverse transcriptase" evidence="15">
    <location>
        <begin position="544"/>
        <end position="860"/>
    </location>
</feature>
<evidence type="ECO:0000256" key="8">
    <source>
        <dbReference type="ARBA" id="ARBA00022842"/>
    </source>
</evidence>
<comment type="caution">
    <text evidence="16">The sequence shown here is derived from an EMBL/GenBank/DDBJ whole genome shotgun (WGS) entry which is preliminary data.</text>
</comment>
<dbReference type="Proteomes" id="UP000623467">
    <property type="component" value="Unassembled WGS sequence"/>
</dbReference>
<dbReference type="InterPro" id="IPR003545">
    <property type="entry name" value="Telomerase_RT"/>
</dbReference>
<dbReference type="PANTHER" id="PTHR12066">
    <property type="entry name" value="TELOMERASE REVERSE TRANSCRIPTASE"/>
    <property type="match status" value="1"/>
</dbReference>
<evidence type="ECO:0000313" key="17">
    <source>
        <dbReference type="Proteomes" id="UP000623467"/>
    </source>
</evidence>
<dbReference type="EMBL" id="JACAZH010000002">
    <property type="protein sequence ID" value="KAF7374776.1"/>
    <property type="molecule type" value="Genomic_DNA"/>
</dbReference>
<dbReference type="PRINTS" id="PR01365">
    <property type="entry name" value="TELOMERASERT"/>
</dbReference>
<dbReference type="OrthoDB" id="289721at2759"/>
<evidence type="ECO:0000256" key="1">
    <source>
        <dbReference type="ARBA" id="ARBA00008001"/>
    </source>
</evidence>
<feature type="region of interest" description="Disordered" evidence="14">
    <location>
        <begin position="121"/>
        <end position="141"/>
    </location>
</feature>
<evidence type="ECO:0000256" key="14">
    <source>
        <dbReference type="SAM" id="MobiDB-lite"/>
    </source>
</evidence>
<keyword evidence="5 13" id="KW-0808">Transferase</keyword>
<dbReference type="GO" id="GO:0042162">
    <property type="term" value="F:telomeric DNA binding"/>
    <property type="evidence" value="ECO:0007669"/>
    <property type="project" value="TreeGrafter"/>
</dbReference>
<dbReference type="PROSITE" id="PS50878">
    <property type="entry name" value="RT_POL"/>
    <property type="match status" value="1"/>
</dbReference>
<comment type="function">
    <text evidence="13">Telomerase is a ribonucleoprotein enzyme essential for the replication of chromosome termini in most eukaryotes. It elongates telomeres. It is a reverse transcriptase that adds simple sequence repeats to chromosome ends by copying a template sequence within the RNA component of the enzyme.</text>
</comment>
<evidence type="ECO:0000256" key="7">
    <source>
        <dbReference type="ARBA" id="ARBA00022723"/>
    </source>
</evidence>
<keyword evidence="7 13" id="KW-0479">Metal-binding</keyword>
<keyword evidence="10 13" id="KW-0695">RNA-directed DNA polymerase</keyword>
<evidence type="ECO:0000256" key="6">
    <source>
        <dbReference type="ARBA" id="ARBA00022695"/>
    </source>
</evidence>
<evidence type="ECO:0000313" key="16">
    <source>
        <dbReference type="EMBL" id="KAF7374776.1"/>
    </source>
</evidence>
<dbReference type="GO" id="GO:0000781">
    <property type="term" value="C:chromosome, telomeric region"/>
    <property type="evidence" value="ECO:0007669"/>
    <property type="project" value="UniProtKB-SubCell"/>
</dbReference>
<evidence type="ECO:0000256" key="12">
    <source>
        <dbReference type="ARBA" id="ARBA00048173"/>
    </source>
</evidence>
<dbReference type="SMART" id="SM00975">
    <property type="entry name" value="Telomerase_RBD"/>
    <property type="match status" value="1"/>
</dbReference>
<sequence>MSDMREVVHRAIEKLLRVAVKTSRQNVITAGYSLNDRKQQSNINVALVNTNVNTNVTALLAPEWETLLHRVGTDAMLHLLTDTSLFVALPNNCLCQLVGEPIIYVHLDNLQLFNEDPSFKPPPKRRLPFSEDGVRGPPKRAKLTTAGFSSAPAPGTKIHEVPPSKVLLVRGRLFYGRAILQWHSKEIAVGLPPKHILNRLNPPQPKPKVPAPYVDPDLREQMDHARHLAKYVFARQYGLASPFKFQMSKYEAFKFPNFDDREHAIKARVVIQNSAKAERSHSVTGEVGLAAWEVHVQAAARPHLPIKGQSAPAGEHRYQRDLRTLSLVCRNPRRSHDWCQELISEHTSSAPRTQKSLATSDVSLDSDGNSILPTGLTQAALHAKTKPRFVEYSCSHIEVYRFAVLISKAVIPKAFWGSESNFKHVLRHVKTFITCRRYESLSLHHIVQGFSTSDCEWLMPPGTGARQMRVPVSDALKRRELLEDFLFWYFDSFLLPLLKTTFYVTESSALRNHVLYFRQDDWEFLCAPLIGRLTSATFEKISEAEANQVLRQRKLGYSFVRLLPKETGVRPIANLKRKGSAQNGQSINQILQAAFKILTYERDIRPHLFGASVFNTNDVYVRLKQFKARLPRDNAGNLPKLYFVKVDVQACFDTIPQQKLLEILRELISEDSYMIQRYGKVASEAGNVKRHYVQRAIPEDEHPHFLKVATDLANVLHNTIFVDQVKYSRAERDQILHLLEEHITDNIVKIGADYYRQTIGIPQGSVLSSILCSFFYGDLEKRFGKFMDDPNSVLLRQTDDYMLITTSLSQAKGFLSMMNKGHEEYGCFISMDKTLTNFDYGDQLNSIPHERGFPWCGYVIDARDLSVSVEYSRYHGNDLNDTLTVSRGRRPGAAFRHKMLQLAKARSHVIFNDSNLNSLDTVYLNIYQNFLLSAMKMNGYIRDWGLHTNKHASFLQDVVEQMISYCLAAIRNRSSTQFSTAHGGKSEVQKTAVTWLGKHAFHTVLSQKPARYSALLRVLHTFLSRPLQRRFARRFRTLVKQGLAELAPISKGYDM</sequence>
<dbReference type="CDD" id="cd01648">
    <property type="entry name" value="TERT"/>
    <property type="match status" value="1"/>
</dbReference>
<dbReference type="Gene3D" id="3.30.70.2630">
    <property type="match status" value="1"/>
</dbReference>
<dbReference type="GO" id="GO:0046872">
    <property type="term" value="F:metal ion binding"/>
    <property type="evidence" value="ECO:0007669"/>
    <property type="project" value="UniProtKB-KW"/>
</dbReference>
<dbReference type="InterPro" id="IPR021891">
    <property type="entry name" value="Telomerase_RBD"/>
</dbReference>
<gene>
    <name evidence="16" type="ORF">MSAN_00363100</name>
</gene>
<evidence type="ECO:0000256" key="5">
    <source>
        <dbReference type="ARBA" id="ARBA00022679"/>
    </source>
</evidence>
<dbReference type="GO" id="GO:0003720">
    <property type="term" value="F:telomerase activity"/>
    <property type="evidence" value="ECO:0007669"/>
    <property type="project" value="InterPro"/>
</dbReference>
<keyword evidence="17" id="KW-1185">Reference proteome</keyword>
<evidence type="ECO:0000256" key="11">
    <source>
        <dbReference type="ARBA" id="ARBA00023242"/>
    </source>
</evidence>
<keyword evidence="4 13" id="KW-0158">Chromosome</keyword>
<evidence type="ECO:0000259" key="15">
    <source>
        <dbReference type="PROSITE" id="PS50878"/>
    </source>
</evidence>
<evidence type="ECO:0000256" key="9">
    <source>
        <dbReference type="ARBA" id="ARBA00022895"/>
    </source>
</evidence>
<keyword evidence="11 13" id="KW-0539">Nucleus</keyword>
<accession>A0A8H6ZD88</accession>
<comment type="subcellular location">
    <subcellularLocation>
        <location evidence="13">Nucleus</location>
    </subcellularLocation>
    <subcellularLocation>
        <location evidence="13">Chromosome</location>
        <location evidence="13">Telomere</location>
    </subcellularLocation>
</comment>
<dbReference type="Pfam" id="PF12009">
    <property type="entry name" value="Telomerase_RBD"/>
    <property type="match status" value="1"/>
</dbReference>
<dbReference type="PANTHER" id="PTHR12066:SF0">
    <property type="entry name" value="TELOMERASE REVERSE TRANSCRIPTASE"/>
    <property type="match status" value="1"/>
</dbReference>
<comment type="catalytic activity">
    <reaction evidence="12 13">
        <text>DNA(n) + a 2'-deoxyribonucleoside 5'-triphosphate = DNA(n+1) + diphosphate</text>
        <dbReference type="Rhea" id="RHEA:22508"/>
        <dbReference type="Rhea" id="RHEA-COMP:17339"/>
        <dbReference type="Rhea" id="RHEA-COMP:17340"/>
        <dbReference type="ChEBI" id="CHEBI:33019"/>
        <dbReference type="ChEBI" id="CHEBI:61560"/>
        <dbReference type="ChEBI" id="CHEBI:173112"/>
        <dbReference type="EC" id="2.7.7.49"/>
    </reaction>
</comment>
<dbReference type="Pfam" id="PF21399">
    <property type="entry name" value="TERT_C"/>
    <property type="match status" value="1"/>
</dbReference>
<evidence type="ECO:0000256" key="2">
    <source>
        <dbReference type="ARBA" id="ARBA00012493"/>
    </source>
</evidence>
<dbReference type="EC" id="2.7.7.49" evidence="2 13"/>
<dbReference type="InterPro" id="IPR049139">
    <property type="entry name" value="TERT_C"/>
</dbReference>
<evidence type="ECO:0000256" key="10">
    <source>
        <dbReference type="ARBA" id="ARBA00022918"/>
    </source>
</evidence>
<comment type="similarity">
    <text evidence="1 13">Belongs to the reverse transcriptase family. Telomerase subfamily.</text>
</comment>
<keyword evidence="9 13" id="KW-0779">Telomere</keyword>
<proteinExistence type="inferred from homology"/>
<dbReference type="GO" id="GO:0000333">
    <property type="term" value="C:telomerase catalytic core complex"/>
    <property type="evidence" value="ECO:0007669"/>
    <property type="project" value="TreeGrafter"/>
</dbReference>
<keyword evidence="8 13" id="KW-0460">Magnesium</keyword>
<protein>
    <recommendedName>
        <fullName evidence="3 13">Telomerase reverse transcriptase</fullName>
        <ecNumber evidence="2 13">2.7.7.49</ecNumber>
    </recommendedName>
    <alternativeName>
        <fullName evidence="13">Telomerase catalytic subunit</fullName>
    </alternativeName>
</protein>
<evidence type="ECO:0000256" key="3">
    <source>
        <dbReference type="ARBA" id="ARBA00016182"/>
    </source>
</evidence>
<dbReference type="AlphaFoldDB" id="A0A8H6ZD88"/>
<dbReference type="Gene3D" id="1.10.357.90">
    <property type="match status" value="1"/>
</dbReference>
<organism evidence="16 17">
    <name type="scientific">Mycena sanguinolenta</name>
    <dbReference type="NCBI Taxonomy" id="230812"/>
    <lineage>
        <taxon>Eukaryota</taxon>
        <taxon>Fungi</taxon>
        <taxon>Dikarya</taxon>
        <taxon>Basidiomycota</taxon>
        <taxon>Agaricomycotina</taxon>
        <taxon>Agaricomycetes</taxon>
        <taxon>Agaricomycetidae</taxon>
        <taxon>Agaricales</taxon>
        <taxon>Marasmiineae</taxon>
        <taxon>Mycenaceae</taxon>
        <taxon>Mycena</taxon>
    </lineage>
</organism>
<evidence type="ECO:0000256" key="4">
    <source>
        <dbReference type="ARBA" id="ARBA00022454"/>
    </source>
</evidence>